<dbReference type="Proteomes" id="UP000237222">
    <property type="component" value="Unassembled WGS sequence"/>
</dbReference>
<dbReference type="InterPro" id="IPR022541">
    <property type="entry name" value="YhfG"/>
</dbReference>
<comment type="caution">
    <text evidence="1">The sequence shown here is derived from an EMBL/GenBank/DDBJ whole genome shotgun (WGS) entry which is preliminary data.</text>
</comment>
<dbReference type="Pfam" id="PF10832">
    <property type="entry name" value="YhfG"/>
    <property type="match status" value="1"/>
</dbReference>
<organism evidence="1 2">
    <name type="scientific">Zhongshania marina</name>
    <dbReference type="NCBI Taxonomy" id="2304603"/>
    <lineage>
        <taxon>Bacteria</taxon>
        <taxon>Pseudomonadati</taxon>
        <taxon>Pseudomonadota</taxon>
        <taxon>Gammaproteobacteria</taxon>
        <taxon>Cellvibrionales</taxon>
        <taxon>Spongiibacteraceae</taxon>
        <taxon>Zhongshania</taxon>
    </lineage>
</organism>
<evidence type="ECO:0000313" key="1">
    <source>
        <dbReference type="EMBL" id="POP54514.1"/>
    </source>
</evidence>
<protein>
    <submittedName>
        <fullName evidence="1">DUF2559 domain-containing protein</fullName>
    </submittedName>
</protein>
<evidence type="ECO:0000313" key="2">
    <source>
        <dbReference type="Proteomes" id="UP000237222"/>
    </source>
</evidence>
<dbReference type="AlphaFoldDB" id="A0A2S4HKJ0"/>
<dbReference type="RefSeq" id="WP_103682755.1">
    <property type="nucleotide sequence ID" value="NZ_PQGG01000005.1"/>
</dbReference>
<dbReference type="OrthoDB" id="6079489at2"/>
<name>A0A2S4HKJ0_9GAMM</name>
<gene>
    <name evidence="1" type="ORF">C0068_01645</name>
</gene>
<sequence length="52" mass="6043">MKFQTLEEKKAYFAKVRRRNYAASLRLEGLDPAAGERKQTRVTSQSVWQVKA</sequence>
<reference evidence="1" key="1">
    <citation type="submission" date="2018-01" db="EMBL/GenBank/DDBJ databases">
        <authorList>
            <person name="Yu X.-D."/>
        </authorList>
    </citation>
    <scope>NUCLEOTIDE SEQUENCE</scope>
    <source>
        <strain evidence="1">ZX-21</strain>
    </source>
</reference>
<proteinExistence type="predicted"/>
<accession>A0A2S4HKJ0</accession>
<dbReference type="EMBL" id="PQGG01000005">
    <property type="protein sequence ID" value="POP54514.1"/>
    <property type="molecule type" value="Genomic_DNA"/>
</dbReference>